<gene>
    <name evidence="2" type="ORF">HK097_001791</name>
</gene>
<feature type="region of interest" description="Disordered" evidence="1">
    <location>
        <begin position="216"/>
        <end position="254"/>
    </location>
</feature>
<name>A0AAD5SN23_9FUNG</name>
<protein>
    <submittedName>
        <fullName evidence="2">Uncharacterized protein</fullName>
    </submittedName>
</protein>
<keyword evidence="3" id="KW-1185">Reference proteome</keyword>
<accession>A0AAD5SN23</accession>
<feature type="compositionally biased region" description="Basic and acidic residues" evidence="1">
    <location>
        <begin position="144"/>
        <end position="157"/>
    </location>
</feature>
<organism evidence="2 3">
    <name type="scientific">Rhizophlyctis rosea</name>
    <dbReference type="NCBI Taxonomy" id="64517"/>
    <lineage>
        <taxon>Eukaryota</taxon>
        <taxon>Fungi</taxon>
        <taxon>Fungi incertae sedis</taxon>
        <taxon>Chytridiomycota</taxon>
        <taxon>Chytridiomycota incertae sedis</taxon>
        <taxon>Chytridiomycetes</taxon>
        <taxon>Rhizophlyctidales</taxon>
        <taxon>Rhizophlyctidaceae</taxon>
        <taxon>Rhizophlyctis</taxon>
    </lineage>
</organism>
<proteinExistence type="predicted"/>
<feature type="compositionally biased region" description="Polar residues" evidence="1">
    <location>
        <begin position="170"/>
        <end position="188"/>
    </location>
</feature>
<reference evidence="2" key="1">
    <citation type="submission" date="2020-05" db="EMBL/GenBank/DDBJ databases">
        <title>Phylogenomic resolution of chytrid fungi.</title>
        <authorList>
            <person name="Stajich J.E."/>
            <person name="Amses K."/>
            <person name="Simmons R."/>
            <person name="Seto K."/>
            <person name="Myers J."/>
            <person name="Bonds A."/>
            <person name="Quandt C.A."/>
            <person name="Barry K."/>
            <person name="Liu P."/>
            <person name="Grigoriev I."/>
            <person name="Longcore J.E."/>
            <person name="James T.Y."/>
        </authorList>
    </citation>
    <scope>NUCLEOTIDE SEQUENCE</scope>
    <source>
        <strain evidence="2">JEL0318</strain>
    </source>
</reference>
<feature type="region of interest" description="Disordered" evidence="1">
    <location>
        <begin position="616"/>
        <end position="635"/>
    </location>
</feature>
<evidence type="ECO:0000256" key="1">
    <source>
        <dbReference type="SAM" id="MobiDB-lite"/>
    </source>
</evidence>
<evidence type="ECO:0000313" key="2">
    <source>
        <dbReference type="EMBL" id="KAJ3054449.1"/>
    </source>
</evidence>
<sequence>MTAWPTVHFYLDSKIRETIVLTEFTGQTLFFSFERFKTLFEQGQFPTTVSVYTKVLAEPLNRLELVAQGIDQQWKKINSACEHLARFYKEAQDEKNHRKMRRWMEAHLTSAEFRTFRESCQSQNATDTESASWLTHNGKRLLRREKDADEANDDRVTKRPKVTFAATPQRLGNEQETFSGLSAENGPTTPEARNVLSLSAVTYHADEWEEVSGVDAEKPGLNVPKDAAKGEDENWMPSLQKPNGQAADPAPRIPSDNEVSFLQKYQMIVEINNCALCYKSKVLFQDVYGALLAAIDQVEQGEEGDLGRRWNGSITGRVAKELLFISRVETSSDDDCMPETASPTVNTSLVESRIHELMKKYHGCQSTKALVNIANRCLDLFTNPNKPNAIAKPSTREFEYRSVLIDRIFEDIFSERWGLRYTCGEPESAQVGRTQAHQLLDETSKAMQHDGVIELIFSDTAKAVEILFIEVVAGPSIQNTTKARSDRTKILKAMAISLDIQSKIAVGMDEETRGKIFAAGILIHQRQASIFLGRLVGIHTVIREIAKCTIPAGMSEWHEMGRLIEELYKLKNRMYILKKALSAAIKKIKVLPASSYPVTPKLGKAKTLTSIAKNNAAKDRKKKGIASGAAESDEE</sequence>
<evidence type="ECO:0000313" key="3">
    <source>
        <dbReference type="Proteomes" id="UP001212841"/>
    </source>
</evidence>
<dbReference type="EMBL" id="JADGJD010000137">
    <property type="protein sequence ID" value="KAJ3054449.1"/>
    <property type="molecule type" value="Genomic_DNA"/>
</dbReference>
<dbReference type="AlphaFoldDB" id="A0AAD5SN23"/>
<dbReference type="Proteomes" id="UP001212841">
    <property type="component" value="Unassembled WGS sequence"/>
</dbReference>
<feature type="region of interest" description="Disordered" evidence="1">
    <location>
        <begin position="143"/>
        <end position="190"/>
    </location>
</feature>
<comment type="caution">
    <text evidence="2">The sequence shown here is derived from an EMBL/GenBank/DDBJ whole genome shotgun (WGS) entry which is preliminary data.</text>
</comment>